<proteinExistence type="predicted"/>
<keyword evidence="2" id="KW-0238">DNA-binding</keyword>
<dbReference type="InterPro" id="IPR028978">
    <property type="entry name" value="Chorismate_lyase_/UTRA_dom_sf"/>
</dbReference>
<dbReference type="Gene3D" id="3.40.1410.10">
    <property type="entry name" value="Chorismate lyase-like"/>
    <property type="match status" value="1"/>
</dbReference>
<dbReference type="InterPro" id="IPR050679">
    <property type="entry name" value="Bact_HTH_transcr_reg"/>
</dbReference>
<protein>
    <submittedName>
        <fullName evidence="5">GntR family transcriptional regulator</fullName>
    </submittedName>
</protein>
<keyword evidence="1" id="KW-0805">Transcription regulation</keyword>
<dbReference type="InterPro" id="IPR036390">
    <property type="entry name" value="WH_DNA-bd_sf"/>
</dbReference>
<keyword evidence="3" id="KW-0804">Transcription</keyword>
<evidence type="ECO:0000256" key="2">
    <source>
        <dbReference type="ARBA" id="ARBA00023125"/>
    </source>
</evidence>
<dbReference type="PRINTS" id="PR00035">
    <property type="entry name" value="HTHGNTR"/>
</dbReference>
<dbReference type="InterPro" id="IPR036388">
    <property type="entry name" value="WH-like_DNA-bd_sf"/>
</dbReference>
<dbReference type="AlphaFoldDB" id="A0A926NI47"/>
<evidence type="ECO:0000256" key="3">
    <source>
        <dbReference type="ARBA" id="ARBA00023163"/>
    </source>
</evidence>
<dbReference type="EMBL" id="JACXAI010000018">
    <property type="protein sequence ID" value="MBD1381475.1"/>
    <property type="molecule type" value="Genomic_DNA"/>
</dbReference>
<dbReference type="SMART" id="SM00866">
    <property type="entry name" value="UTRA"/>
    <property type="match status" value="1"/>
</dbReference>
<dbReference type="SUPFAM" id="SSF64288">
    <property type="entry name" value="Chorismate lyase-like"/>
    <property type="match status" value="1"/>
</dbReference>
<name>A0A926NI47_9BACI</name>
<dbReference type="PANTHER" id="PTHR44846:SF1">
    <property type="entry name" value="MANNOSYL-D-GLYCERATE TRANSPORT_METABOLISM SYSTEM REPRESSOR MNGR-RELATED"/>
    <property type="match status" value="1"/>
</dbReference>
<keyword evidence="6" id="KW-1185">Reference proteome</keyword>
<dbReference type="Gene3D" id="1.10.10.10">
    <property type="entry name" value="Winged helix-like DNA-binding domain superfamily/Winged helix DNA-binding domain"/>
    <property type="match status" value="1"/>
</dbReference>
<accession>A0A926NI47</accession>
<dbReference type="PANTHER" id="PTHR44846">
    <property type="entry name" value="MANNOSYL-D-GLYCERATE TRANSPORT/METABOLISM SYSTEM REPRESSOR MNGR-RELATED"/>
    <property type="match status" value="1"/>
</dbReference>
<evidence type="ECO:0000313" key="6">
    <source>
        <dbReference type="Proteomes" id="UP000626844"/>
    </source>
</evidence>
<dbReference type="SMART" id="SM00345">
    <property type="entry name" value="HTH_GNTR"/>
    <property type="match status" value="1"/>
</dbReference>
<organism evidence="5 6">
    <name type="scientific">Metabacillus arenae</name>
    <dbReference type="NCBI Taxonomy" id="2771434"/>
    <lineage>
        <taxon>Bacteria</taxon>
        <taxon>Bacillati</taxon>
        <taxon>Bacillota</taxon>
        <taxon>Bacilli</taxon>
        <taxon>Bacillales</taxon>
        <taxon>Bacillaceae</taxon>
        <taxon>Metabacillus</taxon>
    </lineage>
</organism>
<evidence type="ECO:0000259" key="4">
    <source>
        <dbReference type="PROSITE" id="PS50949"/>
    </source>
</evidence>
<gene>
    <name evidence="5" type="ORF">IC621_14645</name>
</gene>
<feature type="domain" description="HTH gntR-type" evidence="4">
    <location>
        <begin position="9"/>
        <end position="77"/>
    </location>
</feature>
<dbReference type="InterPro" id="IPR000524">
    <property type="entry name" value="Tscrpt_reg_HTH_GntR"/>
</dbReference>
<dbReference type="Pfam" id="PF07702">
    <property type="entry name" value="UTRA"/>
    <property type="match status" value="1"/>
</dbReference>
<dbReference type="Proteomes" id="UP000626844">
    <property type="component" value="Unassembled WGS sequence"/>
</dbReference>
<dbReference type="PROSITE" id="PS50949">
    <property type="entry name" value="HTH_GNTR"/>
    <property type="match status" value="1"/>
</dbReference>
<dbReference type="FunFam" id="1.10.10.10:FF:000079">
    <property type="entry name" value="GntR family transcriptional regulator"/>
    <property type="match status" value="1"/>
</dbReference>
<dbReference type="GO" id="GO:0003700">
    <property type="term" value="F:DNA-binding transcription factor activity"/>
    <property type="evidence" value="ECO:0007669"/>
    <property type="project" value="InterPro"/>
</dbReference>
<dbReference type="CDD" id="cd07377">
    <property type="entry name" value="WHTH_GntR"/>
    <property type="match status" value="1"/>
</dbReference>
<evidence type="ECO:0000313" key="5">
    <source>
        <dbReference type="EMBL" id="MBD1381475.1"/>
    </source>
</evidence>
<reference evidence="5" key="1">
    <citation type="submission" date="2020-09" db="EMBL/GenBank/DDBJ databases">
        <title>A novel bacterium of genus Bacillus, isolated from South China Sea.</title>
        <authorList>
            <person name="Huang H."/>
            <person name="Mo K."/>
            <person name="Hu Y."/>
        </authorList>
    </citation>
    <scope>NUCLEOTIDE SEQUENCE</scope>
    <source>
        <strain evidence="5">IB182487</strain>
    </source>
</reference>
<comment type="caution">
    <text evidence="5">The sequence shown here is derived from an EMBL/GenBank/DDBJ whole genome shotgun (WGS) entry which is preliminary data.</text>
</comment>
<dbReference type="SUPFAM" id="SSF46785">
    <property type="entry name" value="Winged helix' DNA-binding domain"/>
    <property type="match status" value="1"/>
</dbReference>
<dbReference type="InterPro" id="IPR011663">
    <property type="entry name" value="UTRA"/>
</dbReference>
<evidence type="ECO:0000256" key="1">
    <source>
        <dbReference type="ARBA" id="ARBA00023015"/>
    </source>
</evidence>
<sequence>MIIDKNSPIPIYHQIEEQIKAKIENGFLLPDDAIPSEREYAEKFGVSRMTVRQALNNLVNDGFLVRQKGRGTFVSKKKVEQKLQGLTSFTEDMQERGMKPSNKLVHFEIIPAIESVASQLDVPVHTPVYEVKRVRLADDIPMALETTYLPANLIKGLTDEIINRSLYQYIEGHLKLEIDQATQQLEASTARESESKLLEVEKGAPILLILRTSFLKDGTPYEFVRSAYRGDRYKFIHQMSRNSNQS</sequence>
<dbReference type="Pfam" id="PF00392">
    <property type="entry name" value="GntR"/>
    <property type="match status" value="1"/>
</dbReference>
<dbReference type="GO" id="GO:0045892">
    <property type="term" value="P:negative regulation of DNA-templated transcription"/>
    <property type="evidence" value="ECO:0007669"/>
    <property type="project" value="TreeGrafter"/>
</dbReference>
<dbReference type="GO" id="GO:0003677">
    <property type="term" value="F:DNA binding"/>
    <property type="evidence" value="ECO:0007669"/>
    <property type="project" value="UniProtKB-KW"/>
</dbReference>